<dbReference type="PANTHER" id="PTHR28043:SF1">
    <property type="entry name" value="INCREASED RECOMBINATION CENTERS PROTEIN 6"/>
    <property type="match status" value="1"/>
</dbReference>
<dbReference type="PANTHER" id="PTHR28043">
    <property type="entry name" value="INCREASED RECOMBINATION CENTERS PROTEIN 6"/>
    <property type="match status" value="1"/>
</dbReference>
<dbReference type="SMR" id="A0A8H6C4R4"/>
<comment type="function">
    <text evidence="1">Involved in gross chromosomal rearrangements (GCRs) and telomere healing.</text>
</comment>
<sequence length="275" mass="31776">MIPNHILILGSPNSGKLRIANLISKNEEIPNLEDVESHSGLIVKTSLRTKYYFLKLNILIDEYSESKEATDEKKLSELHKWYQEFKSEEFGELREVLDGLMFTINMKTDSISFIGDALEIIEQIKISLGDEENLHDWGGFIAVVGSCPENQIVEDDLILEIEDMVLSQGLEFINLSTEGENEYKEKQGKDRIVELIESHDWTNLEMLKVDSKQYETNKLAKMESMKQKLINEKEELDLDDIFSKLNLARDHAQSLTQDERDKYANKVIEEIIDFL</sequence>
<dbReference type="InterPro" id="IPR034627">
    <property type="entry name" value="Irc6"/>
</dbReference>
<dbReference type="Pfam" id="PF10199">
    <property type="entry name" value="Adaptin_binding"/>
    <property type="match status" value="1"/>
</dbReference>
<accession>A0A8H6C4R4</accession>
<dbReference type="AlphaFoldDB" id="A0A8H6C4R4"/>
<dbReference type="Gene3D" id="3.40.50.11960">
    <property type="match status" value="1"/>
</dbReference>
<evidence type="ECO:0000313" key="6">
    <source>
        <dbReference type="Proteomes" id="UP000536275"/>
    </source>
</evidence>
<comment type="similarity">
    <text evidence="2">Belongs to the IRC6 family.</text>
</comment>
<dbReference type="EMBL" id="JABWAD010000016">
    <property type="protein sequence ID" value="KAF6071424.1"/>
    <property type="molecule type" value="Genomic_DNA"/>
</dbReference>
<organism evidence="5 6">
    <name type="scientific">Candida albicans</name>
    <name type="common">Yeast</name>
    <dbReference type="NCBI Taxonomy" id="5476"/>
    <lineage>
        <taxon>Eukaryota</taxon>
        <taxon>Fungi</taxon>
        <taxon>Dikarya</taxon>
        <taxon>Ascomycota</taxon>
        <taxon>Saccharomycotina</taxon>
        <taxon>Pichiomycetes</taxon>
        <taxon>Debaryomycetaceae</taxon>
        <taxon>Candida/Lodderomyces clade</taxon>
        <taxon>Candida</taxon>
    </lineage>
</organism>
<evidence type="ECO:0000256" key="2">
    <source>
        <dbReference type="ARBA" id="ARBA00007973"/>
    </source>
</evidence>
<gene>
    <name evidence="5" type="ORF">FOB64_001162</name>
</gene>
<evidence type="ECO:0000256" key="1">
    <source>
        <dbReference type="ARBA" id="ARBA00002976"/>
    </source>
</evidence>
<evidence type="ECO:0000256" key="4">
    <source>
        <dbReference type="ARBA" id="ARBA00022447"/>
    </source>
</evidence>
<name>A0A8H6C4R4_CANAX</name>
<dbReference type="GO" id="GO:0030674">
    <property type="term" value="F:protein-macromolecule adaptor activity"/>
    <property type="evidence" value="ECO:0007669"/>
    <property type="project" value="TreeGrafter"/>
</dbReference>
<dbReference type="FunFam" id="3.40.50.11960:FF:000003">
    <property type="entry name" value="Increased recombination centers protein 6"/>
    <property type="match status" value="1"/>
</dbReference>
<protein>
    <recommendedName>
        <fullName evidence="3">Increased recombination centers protein 6</fullName>
    </recommendedName>
</protein>
<dbReference type="Proteomes" id="UP000536275">
    <property type="component" value="Unassembled WGS sequence"/>
</dbReference>
<comment type="caution">
    <text evidence="5">The sequence shown here is derived from an EMBL/GenBank/DDBJ whole genome shotgun (WGS) entry which is preliminary data.</text>
</comment>
<dbReference type="GO" id="GO:0016192">
    <property type="term" value="P:vesicle-mediated transport"/>
    <property type="evidence" value="ECO:0007669"/>
    <property type="project" value="InterPro"/>
</dbReference>
<evidence type="ECO:0000256" key="3">
    <source>
        <dbReference type="ARBA" id="ARBA00015902"/>
    </source>
</evidence>
<proteinExistence type="inferred from homology"/>
<keyword evidence="4" id="KW-0160">Chromosomal rearrangement</keyword>
<evidence type="ECO:0000313" key="5">
    <source>
        <dbReference type="EMBL" id="KAF6071424.1"/>
    </source>
</evidence>
<reference evidence="5 6" key="1">
    <citation type="submission" date="2020-03" db="EMBL/GenBank/DDBJ databases">
        <title>FDA dAtabase for Regulatory Grade micrObial Sequences (FDA-ARGOS): Supporting development and validation of Infectious Disease Dx tests.</title>
        <authorList>
            <person name="Campos J."/>
            <person name="Goldberg B."/>
            <person name="Tallon L."/>
            <person name="Sadzewicz L."/>
            <person name="Vavikolanu K."/>
            <person name="Mehta A."/>
            <person name="Aluvathingal J."/>
            <person name="Nadendla S."/>
            <person name="Nandy P."/>
            <person name="Geyer C."/>
            <person name="Yan Y."/>
            <person name="Sichtig H."/>
        </authorList>
    </citation>
    <scope>NUCLEOTIDE SEQUENCE [LARGE SCALE GENOMIC DNA]</scope>
    <source>
        <strain evidence="5 6">FDAARGOS_656</strain>
    </source>
</reference>